<accession>A0A4S5E9J5</accession>
<keyword evidence="2" id="KW-1185">Reference proteome</keyword>
<dbReference type="AlphaFoldDB" id="A0A4S5E9J5"/>
<dbReference type="EMBL" id="SSWH01000001">
    <property type="protein sequence ID" value="THJ68387.1"/>
    <property type="molecule type" value="Genomic_DNA"/>
</dbReference>
<evidence type="ECO:0008006" key="3">
    <source>
        <dbReference type="Google" id="ProtNLM"/>
    </source>
</evidence>
<dbReference type="OrthoDB" id="530515at2"/>
<evidence type="ECO:0000313" key="1">
    <source>
        <dbReference type="EMBL" id="THJ68387.1"/>
    </source>
</evidence>
<protein>
    <recommendedName>
        <fullName evidence="3">Bacterial Pleckstrin homology domain-containing protein</fullName>
    </recommendedName>
</protein>
<dbReference type="RefSeq" id="WP_136452490.1">
    <property type="nucleotide sequence ID" value="NZ_SSWH01000001.1"/>
</dbReference>
<organism evidence="1 2">
    <name type="scientific">Arthrobacter echini</name>
    <dbReference type="NCBI Taxonomy" id="1529066"/>
    <lineage>
        <taxon>Bacteria</taxon>
        <taxon>Bacillati</taxon>
        <taxon>Actinomycetota</taxon>
        <taxon>Actinomycetes</taxon>
        <taxon>Micrococcales</taxon>
        <taxon>Micrococcaceae</taxon>
        <taxon>Arthrobacter</taxon>
    </lineage>
</organism>
<proteinExistence type="predicted"/>
<dbReference type="Proteomes" id="UP000305233">
    <property type="component" value="Unassembled WGS sequence"/>
</dbReference>
<name>A0A4S5E9J5_9MICC</name>
<gene>
    <name evidence="1" type="ORF">E8P82_00235</name>
</gene>
<evidence type="ECO:0000313" key="2">
    <source>
        <dbReference type="Proteomes" id="UP000305233"/>
    </source>
</evidence>
<comment type="caution">
    <text evidence="1">The sequence shown here is derived from an EMBL/GenBank/DDBJ whole genome shotgun (WGS) entry which is preliminary data.</text>
</comment>
<reference evidence="1 2" key="1">
    <citation type="submission" date="2019-04" db="EMBL/GenBank/DDBJ databases">
        <authorList>
            <person name="Liu Q."/>
            <person name="Xin Y.-H."/>
        </authorList>
    </citation>
    <scope>NUCLEOTIDE SEQUENCE [LARGE SCALE GENOMIC DNA]</scope>
    <source>
        <strain evidence="1 2">AM23</strain>
    </source>
</reference>
<sequence length="124" mass="14168">MNKVFIDTARRVLVVEPRGLDKLWGFVRRIEVPLDQIRGATHDPGTTEDYKGVRSPGLGIPGHKWVGTWKKDGERHYWNVTGGKTTVVIQTTAPRFQRIHLSVDDPRRIVDMINAAMPRRADRD</sequence>